<dbReference type="RefSeq" id="WP_210654367.1">
    <property type="nucleotide sequence ID" value="NZ_JAGKQQ010000001.1"/>
</dbReference>
<organism evidence="2 3">
    <name type="scientific">Gemmata palustris</name>
    <dbReference type="NCBI Taxonomy" id="2822762"/>
    <lineage>
        <taxon>Bacteria</taxon>
        <taxon>Pseudomonadati</taxon>
        <taxon>Planctomycetota</taxon>
        <taxon>Planctomycetia</taxon>
        <taxon>Gemmatales</taxon>
        <taxon>Gemmataceae</taxon>
        <taxon>Gemmata</taxon>
    </lineage>
</organism>
<accession>A0ABS5BSU6</accession>
<keyword evidence="3" id="KW-1185">Reference proteome</keyword>
<reference evidence="2 3" key="1">
    <citation type="submission" date="2021-04" db="EMBL/GenBank/DDBJ databases">
        <authorList>
            <person name="Ivanova A."/>
        </authorList>
    </citation>
    <scope>NUCLEOTIDE SEQUENCE [LARGE SCALE GENOMIC DNA]</scope>
    <source>
        <strain evidence="2 3">G18</strain>
    </source>
</reference>
<dbReference type="Proteomes" id="UP000676565">
    <property type="component" value="Unassembled WGS sequence"/>
</dbReference>
<protein>
    <submittedName>
        <fullName evidence="2">Uncharacterized protein</fullName>
    </submittedName>
</protein>
<gene>
    <name evidence="2" type="ORF">J8F10_13725</name>
</gene>
<evidence type="ECO:0000313" key="3">
    <source>
        <dbReference type="Proteomes" id="UP000676565"/>
    </source>
</evidence>
<proteinExistence type="predicted"/>
<evidence type="ECO:0000313" key="2">
    <source>
        <dbReference type="EMBL" id="MBP3956345.1"/>
    </source>
</evidence>
<feature type="signal peptide" evidence="1">
    <location>
        <begin position="1"/>
        <end position="21"/>
    </location>
</feature>
<sequence length="101" mass="10624">MRWVYLLLAVIAYGACAPASAPAGPVREFVRDHRPGLIVPKPPRFQPIVLVVPIGSCDPGCPYPGGDQTALPGVPTSSVTGWLHPRTVSECPGGTCPAPRR</sequence>
<feature type="chain" id="PRO_5045835916" evidence="1">
    <location>
        <begin position="22"/>
        <end position="101"/>
    </location>
</feature>
<evidence type="ECO:0000256" key="1">
    <source>
        <dbReference type="SAM" id="SignalP"/>
    </source>
</evidence>
<name>A0ABS5BSU6_9BACT</name>
<comment type="caution">
    <text evidence="2">The sequence shown here is derived from an EMBL/GenBank/DDBJ whole genome shotgun (WGS) entry which is preliminary data.</text>
</comment>
<keyword evidence="1" id="KW-0732">Signal</keyword>
<dbReference type="EMBL" id="JAGKQQ010000001">
    <property type="protein sequence ID" value="MBP3956345.1"/>
    <property type="molecule type" value="Genomic_DNA"/>
</dbReference>